<evidence type="ECO:0000256" key="2">
    <source>
        <dbReference type="ARBA" id="ARBA00022801"/>
    </source>
</evidence>
<organism evidence="4 5">
    <name type="scientific">Paenibacillus thailandensis</name>
    <dbReference type="NCBI Taxonomy" id="393250"/>
    <lineage>
        <taxon>Bacteria</taxon>
        <taxon>Bacillati</taxon>
        <taxon>Bacillota</taxon>
        <taxon>Bacilli</taxon>
        <taxon>Bacillales</taxon>
        <taxon>Paenibacillaceae</taxon>
        <taxon>Paenibacillus</taxon>
    </lineage>
</organism>
<dbReference type="Pfam" id="PF01546">
    <property type="entry name" value="Peptidase_M20"/>
    <property type="match status" value="1"/>
</dbReference>
<dbReference type="InterPro" id="IPR010158">
    <property type="entry name" value="Amidase_Cbmase"/>
</dbReference>
<dbReference type="Proteomes" id="UP001597493">
    <property type="component" value="Unassembled WGS sequence"/>
</dbReference>
<dbReference type="Gene3D" id="3.40.630.10">
    <property type="entry name" value="Zn peptidases"/>
    <property type="match status" value="1"/>
</dbReference>
<accession>A0ABW5R221</accession>
<name>A0ABW5R221_9BACL</name>
<evidence type="ECO:0000313" key="4">
    <source>
        <dbReference type="EMBL" id="MFD2662425.1"/>
    </source>
</evidence>
<dbReference type="InterPro" id="IPR011650">
    <property type="entry name" value="Peptidase_M20_dimer"/>
</dbReference>
<dbReference type="RefSeq" id="WP_379276677.1">
    <property type="nucleotide sequence ID" value="NZ_JBHUGT010000021.1"/>
</dbReference>
<dbReference type="Pfam" id="PF07687">
    <property type="entry name" value="M20_dimer"/>
    <property type="match status" value="1"/>
</dbReference>
<dbReference type="GO" id="GO:0047652">
    <property type="term" value="F:allantoate deiminase activity"/>
    <property type="evidence" value="ECO:0007669"/>
    <property type="project" value="UniProtKB-EC"/>
</dbReference>
<dbReference type="SUPFAM" id="SSF53187">
    <property type="entry name" value="Zn-dependent exopeptidases"/>
    <property type="match status" value="1"/>
</dbReference>
<dbReference type="PANTHER" id="PTHR32494:SF5">
    <property type="entry name" value="ALLANTOATE AMIDOHYDROLASE"/>
    <property type="match status" value="1"/>
</dbReference>
<feature type="domain" description="Peptidase M20 dimerisation" evidence="3">
    <location>
        <begin position="217"/>
        <end position="313"/>
    </location>
</feature>
<comment type="caution">
    <text evidence="4">The sequence shown here is derived from an EMBL/GenBank/DDBJ whole genome shotgun (WGS) entry which is preliminary data.</text>
</comment>
<protein>
    <submittedName>
        <fullName evidence="4">Allantoate deiminase</fullName>
        <ecNumber evidence="4">3.5.3.9</ecNumber>
    </submittedName>
</protein>
<dbReference type="PANTHER" id="PTHR32494">
    <property type="entry name" value="ALLANTOATE DEIMINASE-RELATED"/>
    <property type="match status" value="1"/>
</dbReference>
<dbReference type="NCBIfam" id="NF006771">
    <property type="entry name" value="PRK09290.1-5"/>
    <property type="match status" value="1"/>
</dbReference>
<dbReference type="Gene3D" id="3.30.70.360">
    <property type="match status" value="1"/>
</dbReference>
<dbReference type="PIRSF" id="PIRSF001235">
    <property type="entry name" value="Amidase_carbamoylase"/>
    <property type="match status" value="1"/>
</dbReference>
<dbReference type="NCBIfam" id="TIGR01879">
    <property type="entry name" value="hydantase"/>
    <property type="match status" value="1"/>
</dbReference>
<reference evidence="5" key="1">
    <citation type="journal article" date="2019" name="Int. J. Syst. Evol. Microbiol.">
        <title>The Global Catalogue of Microorganisms (GCM) 10K type strain sequencing project: providing services to taxonomists for standard genome sequencing and annotation.</title>
        <authorList>
            <consortium name="The Broad Institute Genomics Platform"/>
            <consortium name="The Broad Institute Genome Sequencing Center for Infectious Disease"/>
            <person name="Wu L."/>
            <person name="Ma J."/>
        </authorList>
    </citation>
    <scope>NUCLEOTIDE SEQUENCE [LARGE SCALE GENOMIC DNA]</scope>
    <source>
        <strain evidence="5">TISTR 1827</strain>
    </source>
</reference>
<dbReference type="NCBIfam" id="NF006768">
    <property type="entry name" value="PRK09290.1-1"/>
    <property type="match status" value="1"/>
</dbReference>
<evidence type="ECO:0000313" key="5">
    <source>
        <dbReference type="Proteomes" id="UP001597493"/>
    </source>
</evidence>
<sequence>MISMKQEAASFVTELLGELGAIGAETGGGVTRLLYSPEWLEAQKFLARRMKGLGFEVRYDRVGNLYGRLPGTMKNGPVILTGSHIDTVRCGGRYDGAYGIAAAIAALSYLNETYGQPTYSLEVVSFCEEEGSRFPLTYWGSGNAVGLYDWDGAAEVRDAEKTSLKEAMEAAGFGKPEQPEALRSDLAAYIELHIEQGPILERMHKRIGIVEAIVGQRRYGITVRGEANHAGTTPMPMRKDALAGASEMIIQLEAEAIQWGEPLVATVGRIEAAPNTPNVVPETVQFTVDIRHHDERVLDSFSGHIINKFKEIARWRGLELSTVCWLEAKPAPMHKDLSDRLEKISGDLSLPYRRMVSGAGHDAQLFPGVCPTAMLFVPSKGGISHSPDEYTAPDELADGVSVLAALLYELAYEEKLP</sequence>
<dbReference type="SUPFAM" id="SSF55031">
    <property type="entry name" value="Bacterial exopeptidase dimerisation domain"/>
    <property type="match status" value="1"/>
</dbReference>
<evidence type="ECO:0000256" key="1">
    <source>
        <dbReference type="ARBA" id="ARBA00006153"/>
    </source>
</evidence>
<keyword evidence="5" id="KW-1185">Reference proteome</keyword>
<dbReference type="EC" id="3.5.3.9" evidence="4"/>
<keyword evidence="2 4" id="KW-0378">Hydrolase</keyword>
<dbReference type="CDD" id="cd03884">
    <property type="entry name" value="M20_bAS"/>
    <property type="match status" value="1"/>
</dbReference>
<evidence type="ECO:0000259" key="3">
    <source>
        <dbReference type="Pfam" id="PF07687"/>
    </source>
</evidence>
<dbReference type="InterPro" id="IPR036264">
    <property type="entry name" value="Bact_exopeptidase_dim_dom"/>
</dbReference>
<dbReference type="EMBL" id="JBHUMY010000027">
    <property type="protein sequence ID" value="MFD2662425.1"/>
    <property type="molecule type" value="Genomic_DNA"/>
</dbReference>
<proteinExistence type="inferred from homology"/>
<dbReference type="InterPro" id="IPR002933">
    <property type="entry name" value="Peptidase_M20"/>
</dbReference>
<gene>
    <name evidence="4" type="primary">allC</name>
    <name evidence="4" type="ORF">ACFSW5_19400</name>
</gene>
<comment type="similarity">
    <text evidence="1">Belongs to the peptidase M20 family.</text>
</comment>